<dbReference type="PROSITE" id="PS50222">
    <property type="entry name" value="EF_HAND_2"/>
    <property type="match status" value="1"/>
</dbReference>
<dbReference type="STRING" id="1157962.A0A250XK77"/>
<evidence type="ECO:0000313" key="8">
    <source>
        <dbReference type="EMBL" id="GAX83433.1"/>
    </source>
</evidence>
<keyword evidence="3" id="KW-0479">Metal-binding</keyword>
<keyword evidence="4" id="KW-0677">Repeat</keyword>
<reference evidence="8 9" key="1">
    <citation type="submission" date="2017-08" db="EMBL/GenBank/DDBJ databases">
        <title>Acidophilic green algal genome provides insights into adaptation to an acidic environment.</title>
        <authorList>
            <person name="Hirooka S."/>
            <person name="Hirose Y."/>
            <person name="Kanesaki Y."/>
            <person name="Higuchi S."/>
            <person name="Fujiwara T."/>
            <person name="Onuma R."/>
            <person name="Era A."/>
            <person name="Ohbayashi R."/>
            <person name="Uzuka A."/>
            <person name="Nozaki H."/>
            <person name="Yoshikawa H."/>
            <person name="Miyagishima S.Y."/>
        </authorList>
    </citation>
    <scope>NUCLEOTIDE SEQUENCE [LARGE SCALE GENOMIC DNA]</scope>
    <source>
        <strain evidence="8 9">NIES-2499</strain>
    </source>
</reference>
<dbReference type="PANTHER" id="PTHR46212">
    <property type="entry name" value="PEFLIN"/>
    <property type="match status" value="1"/>
</dbReference>
<evidence type="ECO:0000259" key="7">
    <source>
        <dbReference type="PROSITE" id="PS50222"/>
    </source>
</evidence>
<comment type="caution">
    <text evidence="8">The sequence shown here is derived from an EMBL/GenBank/DDBJ whole genome shotgun (WGS) entry which is preliminary data.</text>
</comment>
<dbReference type="GO" id="GO:0005737">
    <property type="term" value="C:cytoplasm"/>
    <property type="evidence" value="ECO:0007669"/>
    <property type="project" value="UniProtKB-SubCell"/>
</dbReference>
<dbReference type="AlphaFoldDB" id="A0A250XK77"/>
<protein>
    <recommendedName>
        <fullName evidence="7">EF-hand domain-containing protein</fullName>
    </recommendedName>
</protein>
<evidence type="ECO:0000256" key="2">
    <source>
        <dbReference type="ARBA" id="ARBA00022490"/>
    </source>
</evidence>
<keyword evidence="2" id="KW-0963">Cytoplasm</keyword>
<feature type="compositionally biased region" description="Low complexity" evidence="6">
    <location>
        <begin position="74"/>
        <end position="89"/>
    </location>
</feature>
<dbReference type="EMBL" id="BEGY01000099">
    <property type="protein sequence ID" value="GAX83433.1"/>
    <property type="molecule type" value="Genomic_DNA"/>
</dbReference>
<keyword evidence="5" id="KW-0106">Calcium</keyword>
<dbReference type="OrthoDB" id="186625at2759"/>
<name>A0A250XK77_9CHLO</name>
<proteinExistence type="predicted"/>
<dbReference type="GO" id="GO:0005509">
    <property type="term" value="F:calcium ion binding"/>
    <property type="evidence" value="ECO:0007669"/>
    <property type="project" value="InterPro"/>
</dbReference>
<dbReference type="InterPro" id="IPR018247">
    <property type="entry name" value="EF_Hand_1_Ca_BS"/>
</dbReference>
<dbReference type="InterPro" id="IPR051426">
    <property type="entry name" value="Peflin/Sorcin_CaBP"/>
</dbReference>
<gene>
    <name evidence="8" type="ORF">CEUSTIGMA_g10858.t1</name>
</gene>
<dbReference type="InterPro" id="IPR002048">
    <property type="entry name" value="EF_hand_dom"/>
</dbReference>
<dbReference type="PROSITE" id="PS00018">
    <property type="entry name" value="EF_HAND_1"/>
    <property type="match status" value="1"/>
</dbReference>
<evidence type="ECO:0000313" key="9">
    <source>
        <dbReference type="Proteomes" id="UP000232323"/>
    </source>
</evidence>
<evidence type="ECO:0000256" key="6">
    <source>
        <dbReference type="SAM" id="MobiDB-lite"/>
    </source>
</evidence>
<dbReference type="SMART" id="SM00054">
    <property type="entry name" value="EFh"/>
    <property type="match status" value="2"/>
</dbReference>
<dbReference type="Gene3D" id="1.10.238.10">
    <property type="entry name" value="EF-hand"/>
    <property type="match status" value="1"/>
</dbReference>
<sequence>MRDHEKTDMSDTCLHWELRSQAGEVIAAADFKRLRWNHNYIAEQGGCRGGGGSSSLFMRSSLRTSLLPSLKRVSVSSQGGSRSQNNSVSPLQQVEKSAHLEREKLLIRNDYRRWAESHGVMLAPPPLKRNLEMLIKEWFELVDEDDSGALDLEELATALKAARIPCTEASLNEMLRLMDFNRDGETDWRELHSYISFKVLDGQNVLESDLAGLSLPLGAMIQVMKHKNSIKDILHNGKPTVVQRSVQRTTAEYIKACKSEGMNLRNPSGEGESPGVSLMIQNGLGAGCAMPCTREMTPDEPPPNLPAGKFVKAVRRTLHSDDQHGMVKGSAAWVTVFLGIRIAKQIRTFVGLIALRTLRTPVWFNQAWILRPQF</sequence>
<evidence type="ECO:0000256" key="5">
    <source>
        <dbReference type="ARBA" id="ARBA00022837"/>
    </source>
</evidence>
<evidence type="ECO:0000256" key="1">
    <source>
        <dbReference type="ARBA" id="ARBA00004496"/>
    </source>
</evidence>
<comment type="subcellular location">
    <subcellularLocation>
        <location evidence="1">Cytoplasm</location>
    </subcellularLocation>
</comment>
<dbReference type="SUPFAM" id="SSF47473">
    <property type="entry name" value="EF-hand"/>
    <property type="match status" value="1"/>
</dbReference>
<organism evidence="8 9">
    <name type="scientific">Chlamydomonas eustigma</name>
    <dbReference type="NCBI Taxonomy" id="1157962"/>
    <lineage>
        <taxon>Eukaryota</taxon>
        <taxon>Viridiplantae</taxon>
        <taxon>Chlorophyta</taxon>
        <taxon>core chlorophytes</taxon>
        <taxon>Chlorophyceae</taxon>
        <taxon>CS clade</taxon>
        <taxon>Chlamydomonadales</taxon>
        <taxon>Chlamydomonadaceae</taxon>
        <taxon>Chlamydomonas</taxon>
    </lineage>
</organism>
<dbReference type="Proteomes" id="UP000232323">
    <property type="component" value="Unassembled WGS sequence"/>
</dbReference>
<accession>A0A250XK77</accession>
<evidence type="ECO:0000256" key="3">
    <source>
        <dbReference type="ARBA" id="ARBA00022723"/>
    </source>
</evidence>
<feature type="domain" description="EF-hand" evidence="7">
    <location>
        <begin position="130"/>
        <end position="165"/>
    </location>
</feature>
<dbReference type="CDD" id="cd00051">
    <property type="entry name" value="EFh"/>
    <property type="match status" value="1"/>
</dbReference>
<evidence type="ECO:0000256" key="4">
    <source>
        <dbReference type="ARBA" id="ARBA00022737"/>
    </source>
</evidence>
<dbReference type="InterPro" id="IPR011992">
    <property type="entry name" value="EF-hand-dom_pair"/>
</dbReference>
<dbReference type="PANTHER" id="PTHR46212:SF3">
    <property type="entry name" value="GH27120P"/>
    <property type="match status" value="1"/>
</dbReference>
<keyword evidence="9" id="KW-1185">Reference proteome</keyword>
<feature type="region of interest" description="Disordered" evidence="6">
    <location>
        <begin position="74"/>
        <end position="95"/>
    </location>
</feature>
<dbReference type="GO" id="GO:0048306">
    <property type="term" value="F:calcium-dependent protein binding"/>
    <property type="evidence" value="ECO:0007669"/>
    <property type="project" value="UniProtKB-ARBA"/>
</dbReference>